<feature type="compositionally biased region" description="Low complexity" evidence="1">
    <location>
        <begin position="302"/>
        <end position="314"/>
    </location>
</feature>
<organism evidence="3 4">
    <name type="scientific">Streptomyces amakusaensis</name>
    <dbReference type="NCBI Taxonomy" id="67271"/>
    <lineage>
        <taxon>Bacteria</taxon>
        <taxon>Bacillati</taxon>
        <taxon>Actinomycetota</taxon>
        <taxon>Actinomycetes</taxon>
        <taxon>Kitasatosporales</taxon>
        <taxon>Streptomycetaceae</taxon>
        <taxon>Streptomyces</taxon>
    </lineage>
</organism>
<comment type="caution">
    <text evidence="3">The sequence shown here is derived from an EMBL/GenBank/DDBJ whole genome shotgun (WGS) entry which is preliminary data.</text>
</comment>
<accession>A0ABW0AQ66</accession>
<dbReference type="RefSeq" id="WP_344480180.1">
    <property type="nucleotide sequence ID" value="NZ_BAAASB010000014.1"/>
</dbReference>
<dbReference type="EMBL" id="JBHSKP010000013">
    <property type="protein sequence ID" value="MFC5154130.1"/>
    <property type="molecule type" value="Genomic_DNA"/>
</dbReference>
<reference evidence="4" key="1">
    <citation type="journal article" date="2019" name="Int. J. Syst. Evol. Microbiol.">
        <title>The Global Catalogue of Microorganisms (GCM) 10K type strain sequencing project: providing services to taxonomists for standard genome sequencing and annotation.</title>
        <authorList>
            <consortium name="The Broad Institute Genomics Platform"/>
            <consortium name="The Broad Institute Genome Sequencing Center for Infectious Disease"/>
            <person name="Wu L."/>
            <person name="Ma J."/>
        </authorList>
    </citation>
    <scope>NUCLEOTIDE SEQUENCE [LARGE SCALE GENOMIC DNA]</scope>
    <source>
        <strain evidence="4">PCU 266</strain>
    </source>
</reference>
<sequence>MSADRAPLPRSLEPLPDESLPGFILRLAHRLDLAPQQLARRVRLVTPEGPHAKVSAANLLMMPPDRLDAFAEAVRMTPAEADALTLSSYADRYPALAQALARPGSIPRPRKLAQPWLLMNHSRYCPACLAGDGTPVQNRYGGPWKRQWRLAVVFACLDHWTFLRTECPRCRLPALSGRSGSPLALVPAAGMLRLHPAQCRNSPRGSGKREVCGHRLDGAEPSAAALTTELADLQVTLLDLLDSDEPAELASQRFADLQVAISLIQAGWPVAADLAPAGTRAILEAHLAPPQQNGHGPRAEAKTASSSSAGTWSTPPGDSIATAGLLFAAYHLLAQDSSEPRSALPQLLRRLPTREDLRWGRTWPMLAHEASPSFRRRVDQVYRHRLSAEWIRQGAPTLRASKANTTQKVFAPTSILTEFGIAPEHIPQSLPSSWLLAAAQEDCEQALTSRRRLRRVLPVHLVQAISHMNFLEAAAFLGIPTSWTTKGRLRIKPLTPYQDLKDRDLEATLKRLAEHVLGQEKIDYRARRRQFSRWSIDDRTWNELCLHHRQGRGPKPTPHTRECASAFVWSRLTGSEFALAPVFQPPMRPHDRTQTQDLPHLPLLRRWESQEQPVPSASLCRALEDHARHLVASIGHAT</sequence>
<evidence type="ECO:0000313" key="3">
    <source>
        <dbReference type="EMBL" id="MFC5154130.1"/>
    </source>
</evidence>
<dbReference type="Proteomes" id="UP001596160">
    <property type="component" value="Unassembled WGS sequence"/>
</dbReference>
<gene>
    <name evidence="3" type="ORF">ACFPRH_20555</name>
</gene>
<proteinExistence type="predicted"/>
<evidence type="ECO:0000313" key="4">
    <source>
        <dbReference type="Proteomes" id="UP001596160"/>
    </source>
</evidence>
<evidence type="ECO:0000259" key="2">
    <source>
        <dbReference type="Pfam" id="PF06527"/>
    </source>
</evidence>
<dbReference type="Pfam" id="PF06527">
    <property type="entry name" value="TniQ"/>
    <property type="match status" value="1"/>
</dbReference>
<feature type="domain" description="TniQ" evidence="2">
    <location>
        <begin position="9"/>
        <end position="163"/>
    </location>
</feature>
<feature type="region of interest" description="Disordered" evidence="1">
    <location>
        <begin position="289"/>
        <end position="315"/>
    </location>
</feature>
<keyword evidence="4" id="KW-1185">Reference proteome</keyword>
<dbReference type="InterPro" id="IPR009492">
    <property type="entry name" value="TniQ"/>
</dbReference>
<name>A0ABW0AQ66_9ACTN</name>
<protein>
    <submittedName>
        <fullName evidence="3">TniQ family protein</fullName>
    </submittedName>
</protein>
<evidence type="ECO:0000256" key="1">
    <source>
        <dbReference type="SAM" id="MobiDB-lite"/>
    </source>
</evidence>